<evidence type="ECO:0000256" key="3">
    <source>
        <dbReference type="ARBA" id="ARBA00005811"/>
    </source>
</evidence>
<comment type="similarity">
    <text evidence="3 12">Belongs to the ExbD/TolR family.</text>
</comment>
<gene>
    <name evidence="14" type="ORF">HNP55_001227</name>
</gene>
<reference evidence="14 15" key="1">
    <citation type="submission" date="2020-08" db="EMBL/GenBank/DDBJ databases">
        <title>Functional genomics of gut bacteria from endangered species of beetles.</title>
        <authorList>
            <person name="Carlos-Shanley C."/>
        </authorList>
    </citation>
    <scope>NUCLEOTIDE SEQUENCE [LARGE SCALE GENOMIC DNA]</scope>
    <source>
        <strain evidence="14 15">S00239</strain>
    </source>
</reference>
<organism evidence="14 15">
    <name type="scientific">Roseateles oligotrophus</name>
    <dbReference type="NCBI Taxonomy" id="1769250"/>
    <lineage>
        <taxon>Bacteria</taxon>
        <taxon>Pseudomonadati</taxon>
        <taxon>Pseudomonadota</taxon>
        <taxon>Betaproteobacteria</taxon>
        <taxon>Burkholderiales</taxon>
        <taxon>Sphaerotilaceae</taxon>
        <taxon>Roseateles</taxon>
    </lineage>
</organism>
<evidence type="ECO:0000256" key="11">
    <source>
        <dbReference type="ARBA" id="ARBA00023136"/>
    </source>
</evidence>
<protein>
    <submittedName>
        <fullName evidence="14">Biopolymer transport protein ExbD</fullName>
    </submittedName>
</protein>
<evidence type="ECO:0000256" key="5">
    <source>
        <dbReference type="ARBA" id="ARBA00022448"/>
    </source>
</evidence>
<dbReference type="Gene3D" id="3.30.420.270">
    <property type="match status" value="1"/>
</dbReference>
<feature type="transmembrane region" description="Helical" evidence="13">
    <location>
        <begin position="20"/>
        <end position="41"/>
    </location>
</feature>
<dbReference type="PANTHER" id="PTHR30558:SF12">
    <property type="entry name" value="BIOPOLYMER TRANSPORT PROTEIN EXBD"/>
    <property type="match status" value="1"/>
</dbReference>
<dbReference type="Pfam" id="PF02472">
    <property type="entry name" value="ExbD"/>
    <property type="match status" value="1"/>
</dbReference>
<dbReference type="RefSeq" id="WP_184297275.1">
    <property type="nucleotide sequence ID" value="NZ_JACHLP010000002.1"/>
</dbReference>
<proteinExistence type="inferred from homology"/>
<dbReference type="GO" id="GO:0005886">
    <property type="term" value="C:plasma membrane"/>
    <property type="evidence" value="ECO:0007669"/>
    <property type="project" value="UniProtKB-SubCell"/>
</dbReference>
<keyword evidence="9 12" id="KW-0653">Protein transport</keyword>
<evidence type="ECO:0000256" key="7">
    <source>
        <dbReference type="ARBA" id="ARBA00022519"/>
    </source>
</evidence>
<dbReference type="PANTHER" id="PTHR30558">
    <property type="entry name" value="EXBD MEMBRANE COMPONENT OF PMF-DRIVEN MACROMOLECULE IMPORT SYSTEM"/>
    <property type="match status" value="1"/>
</dbReference>
<dbReference type="InterPro" id="IPR003400">
    <property type="entry name" value="ExbD"/>
</dbReference>
<keyword evidence="10 13" id="KW-1133">Transmembrane helix</keyword>
<sequence>MAFASFDSKRSAGPVAEINMVPLIDVMLVLLVIFIVTAPLLSHAVKLDLPKASASASADVLKADKIAFSIDASGQRYWDGAPISRSEAAARFAAEGRKPVQPEVHLRADQDVAYRLVAETLADASKAGLSKVGFVSEPERP</sequence>
<evidence type="ECO:0000256" key="13">
    <source>
        <dbReference type="SAM" id="Phobius"/>
    </source>
</evidence>
<dbReference type="Proteomes" id="UP000562027">
    <property type="component" value="Unassembled WGS sequence"/>
</dbReference>
<keyword evidence="8 12" id="KW-0812">Transmembrane</keyword>
<dbReference type="EMBL" id="JACHLP010000002">
    <property type="protein sequence ID" value="MBB4842712.1"/>
    <property type="molecule type" value="Genomic_DNA"/>
</dbReference>
<evidence type="ECO:0000256" key="2">
    <source>
        <dbReference type="ARBA" id="ARBA00004249"/>
    </source>
</evidence>
<dbReference type="GO" id="GO:0022857">
    <property type="term" value="F:transmembrane transporter activity"/>
    <property type="evidence" value="ECO:0007669"/>
    <property type="project" value="InterPro"/>
</dbReference>
<comment type="subunit">
    <text evidence="4">The accessory proteins ExbB and ExbD seem to form a complex with TonB.</text>
</comment>
<comment type="function">
    <text evidence="1">Involved in the TonB-dependent energy-dependent transport of various receptor-bound substrates.</text>
</comment>
<dbReference type="GO" id="GO:0015031">
    <property type="term" value="P:protein transport"/>
    <property type="evidence" value="ECO:0007669"/>
    <property type="project" value="UniProtKB-KW"/>
</dbReference>
<evidence type="ECO:0000256" key="12">
    <source>
        <dbReference type="RuleBase" id="RU003879"/>
    </source>
</evidence>
<name>A0A840L7Q3_9BURK</name>
<evidence type="ECO:0000256" key="4">
    <source>
        <dbReference type="ARBA" id="ARBA00011471"/>
    </source>
</evidence>
<accession>A0A840L7Q3</accession>
<keyword evidence="7" id="KW-0997">Cell inner membrane</keyword>
<evidence type="ECO:0000256" key="10">
    <source>
        <dbReference type="ARBA" id="ARBA00022989"/>
    </source>
</evidence>
<evidence type="ECO:0000313" key="15">
    <source>
        <dbReference type="Proteomes" id="UP000562027"/>
    </source>
</evidence>
<evidence type="ECO:0000256" key="6">
    <source>
        <dbReference type="ARBA" id="ARBA00022475"/>
    </source>
</evidence>
<evidence type="ECO:0000256" key="9">
    <source>
        <dbReference type="ARBA" id="ARBA00022927"/>
    </source>
</evidence>
<comment type="subcellular location">
    <subcellularLocation>
        <location evidence="2">Cell inner membrane</location>
        <topology evidence="2">Single-pass type II membrane protein</topology>
    </subcellularLocation>
    <subcellularLocation>
        <location evidence="12">Cell membrane</location>
        <topology evidence="12">Single-pass type II membrane protein</topology>
    </subcellularLocation>
</comment>
<comment type="caution">
    <text evidence="14">The sequence shown here is derived from an EMBL/GenBank/DDBJ whole genome shotgun (WGS) entry which is preliminary data.</text>
</comment>
<evidence type="ECO:0000256" key="1">
    <source>
        <dbReference type="ARBA" id="ARBA00003540"/>
    </source>
</evidence>
<keyword evidence="6" id="KW-1003">Cell membrane</keyword>
<keyword evidence="11 13" id="KW-0472">Membrane</keyword>
<evidence type="ECO:0000313" key="14">
    <source>
        <dbReference type="EMBL" id="MBB4842712.1"/>
    </source>
</evidence>
<keyword evidence="15" id="KW-1185">Reference proteome</keyword>
<keyword evidence="5 12" id="KW-0813">Transport</keyword>
<dbReference type="AlphaFoldDB" id="A0A840L7Q3"/>
<evidence type="ECO:0000256" key="8">
    <source>
        <dbReference type="ARBA" id="ARBA00022692"/>
    </source>
</evidence>